<evidence type="ECO:0000313" key="1">
    <source>
        <dbReference type="EMBL" id="WXB19207.1"/>
    </source>
</evidence>
<accession>A0ABZ2M9P6</accession>
<name>A0ABZ2M9P6_9BACT</name>
<sequence length="390" mass="40722">MGTLGQVPLRRPFIRSIVLALTTMTCGACVMSWDPTATQGADGLNAGRKIRGTVSGLAGKGLVLTSGPNNDVTVEPGATSFEIGIGKGQSYTVSVKSSPHSPVQDCVVANSVGTLRDGDDDVTNVVVVCTTLGYTVNADVSGLVGSLTLANGSDTLLVRENGVHSFAPSRRGQPYTVTVATQPPTQRCLVATGSGVMDTADVRVPIWCLDSFLESFDDAPDLPVGWKVAILTASGSTLWYVSQDNADSSPNCARVRGSANTLDTALVSPQVLILSNQAQIRFRHAYESEALYDGGVLEIQIQGGPFVDIVAAGGTFSSAGYTGVIGTLNRPPLMGRSAWTGKSGGYVTTVVNLPPNLPGKSIALRWRWGNDGSSTVPNAGWSIDNVIIHR</sequence>
<dbReference type="Proteomes" id="UP001370348">
    <property type="component" value="Chromosome"/>
</dbReference>
<gene>
    <name evidence="1" type="ORF">LZC94_18470</name>
</gene>
<proteinExistence type="predicted"/>
<organism evidence="1 2">
    <name type="scientific">Pendulispora albinea</name>
    <dbReference type="NCBI Taxonomy" id="2741071"/>
    <lineage>
        <taxon>Bacteria</taxon>
        <taxon>Pseudomonadati</taxon>
        <taxon>Myxococcota</taxon>
        <taxon>Myxococcia</taxon>
        <taxon>Myxococcales</taxon>
        <taxon>Sorangiineae</taxon>
        <taxon>Pendulisporaceae</taxon>
        <taxon>Pendulispora</taxon>
    </lineage>
</organism>
<reference evidence="1 2" key="1">
    <citation type="submission" date="2021-12" db="EMBL/GenBank/DDBJ databases">
        <title>Discovery of the Pendulisporaceae a myxobacterial family with distinct sporulation behavior and unique specialized metabolism.</title>
        <authorList>
            <person name="Garcia R."/>
            <person name="Popoff A."/>
            <person name="Bader C.D."/>
            <person name="Loehr J."/>
            <person name="Walesch S."/>
            <person name="Walt C."/>
            <person name="Boldt J."/>
            <person name="Bunk B."/>
            <person name="Haeckl F.J.F.P.J."/>
            <person name="Gunesch A.P."/>
            <person name="Birkelbach J."/>
            <person name="Nuebel U."/>
            <person name="Pietschmann T."/>
            <person name="Bach T."/>
            <person name="Mueller R."/>
        </authorList>
    </citation>
    <scope>NUCLEOTIDE SEQUENCE [LARGE SCALE GENOMIC DNA]</scope>
    <source>
        <strain evidence="1 2">MSr11954</strain>
    </source>
</reference>
<evidence type="ECO:0000313" key="2">
    <source>
        <dbReference type="Proteomes" id="UP001370348"/>
    </source>
</evidence>
<dbReference type="RefSeq" id="WP_394828831.1">
    <property type="nucleotide sequence ID" value="NZ_CP089984.1"/>
</dbReference>
<protein>
    <submittedName>
        <fullName evidence="1">Uncharacterized protein</fullName>
    </submittedName>
</protein>
<keyword evidence="2" id="KW-1185">Reference proteome</keyword>
<dbReference type="EMBL" id="CP089984">
    <property type="protein sequence ID" value="WXB19207.1"/>
    <property type="molecule type" value="Genomic_DNA"/>
</dbReference>